<dbReference type="InterPro" id="IPR002933">
    <property type="entry name" value="Peptidase_M20"/>
</dbReference>
<proteinExistence type="inferred from homology"/>
<accession>A0ABP6IUK8</accession>
<keyword evidence="2" id="KW-0378">Hydrolase</keyword>
<reference evidence="5" key="1">
    <citation type="journal article" date="2019" name="Int. J. Syst. Evol. Microbiol.">
        <title>The Global Catalogue of Microorganisms (GCM) 10K type strain sequencing project: providing services to taxonomists for standard genome sequencing and annotation.</title>
        <authorList>
            <consortium name="The Broad Institute Genomics Platform"/>
            <consortium name="The Broad Institute Genome Sequencing Center for Infectious Disease"/>
            <person name="Wu L."/>
            <person name="Ma J."/>
        </authorList>
    </citation>
    <scope>NUCLEOTIDE SEQUENCE [LARGE SCALE GENOMIC DNA]</scope>
    <source>
        <strain evidence="5">JCM 4087</strain>
    </source>
</reference>
<evidence type="ECO:0000256" key="1">
    <source>
        <dbReference type="ARBA" id="ARBA00006153"/>
    </source>
</evidence>
<sequence>MPPSPKRNDCPPTATAGPRSTRCGATSRRSGGRPRAADTAASPGREPTPTAGSGSGRRPRPAGSLTRWDRNGNQWAWLGDPAAGDAVVTGSHLDSVPDGGAFDGPLGVVSSFAALDELRARGARPARPLAVVNFGDEEGARFGLACVGSRLTAGQLSVGKAHELRDADGVPLPQAMERAGYDPEAIGPDPERLARIGAFVELHVEQGRALAETPHPVGVASAIWPHGRWRFDFHGEANHAGTTRIEDRRDPMLTYANTVLAARKKARLAGALATFGKVGVEPNGVNAIASLVRGWLDSRAADEETLAEVVAEIERAAVDRGRRDGVEVRVTRESFTPVVEFAHDLRDRLAGLLGGVPVLPTGAGHDAGILSASVPTAMLFVRNPTGVSHSPAETAAEDDCVAGVTALADVLEGLACR</sequence>
<dbReference type="NCBIfam" id="NF006770">
    <property type="entry name" value="PRK09290.1-4"/>
    <property type="match status" value="1"/>
</dbReference>
<dbReference type="InterPro" id="IPR036264">
    <property type="entry name" value="Bact_exopeptidase_dim_dom"/>
</dbReference>
<name>A0ABP6IUK8_STRTU</name>
<dbReference type="PANTHER" id="PTHR32494">
    <property type="entry name" value="ALLANTOATE DEIMINASE-RELATED"/>
    <property type="match status" value="1"/>
</dbReference>
<evidence type="ECO:0000256" key="3">
    <source>
        <dbReference type="SAM" id="MobiDB-lite"/>
    </source>
</evidence>
<dbReference type="Pfam" id="PF01546">
    <property type="entry name" value="Peptidase_M20"/>
    <property type="match status" value="1"/>
</dbReference>
<dbReference type="Proteomes" id="UP001501102">
    <property type="component" value="Unassembled WGS sequence"/>
</dbReference>
<dbReference type="PIRSF" id="PIRSF001235">
    <property type="entry name" value="Amidase_carbamoylase"/>
    <property type="match status" value="1"/>
</dbReference>
<organism evidence="4 5">
    <name type="scientific">Streptomyces thioluteus</name>
    <dbReference type="NCBI Taxonomy" id="66431"/>
    <lineage>
        <taxon>Bacteria</taxon>
        <taxon>Bacillati</taxon>
        <taxon>Actinomycetota</taxon>
        <taxon>Actinomycetes</taxon>
        <taxon>Kitasatosporales</taxon>
        <taxon>Streptomycetaceae</taxon>
        <taxon>Streptomyces</taxon>
    </lineage>
</organism>
<dbReference type="Gene3D" id="3.40.630.10">
    <property type="entry name" value="Zn peptidases"/>
    <property type="match status" value="1"/>
</dbReference>
<dbReference type="SUPFAM" id="SSF55031">
    <property type="entry name" value="Bacterial exopeptidase dimerisation domain"/>
    <property type="match status" value="1"/>
</dbReference>
<dbReference type="SUPFAM" id="SSF53187">
    <property type="entry name" value="Zn-dependent exopeptidases"/>
    <property type="match status" value="1"/>
</dbReference>
<dbReference type="Gene3D" id="3.30.70.360">
    <property type="match status" value="1"/>
</dbReference>
<evidence type="ECO:0000256" key="2">
    <source>
        <dbReference type="ARBA" id="ARBA00022801"/>
    </source>
</evidence>
<gene>
    <name evidence="4" type="ORF">GCM10020221_02640</name>
</gene>
<evidence type="ECO:0000313" key="5">
    <source>
        <dbReference type="Proteomes" id="UP001501102"/>
    </source>
</evidence>
<dbReference type="PANTHER" id="PTHR32494:SF5">
    <property type="entry name" value="ALLANTOATE AMIDOHYDROLASE"/>
    <property type="match status" value="1"/>
</dbReference>
<dbReference type="InterPro" id="IPR010158">
    <property type="entry name" value="Amidase_Cbmase"/>
</dbReference>
<comment type="caution">
    <text evidence="4">The sequence shown here is derived from an EMBL/GenBank/DDBJ whole genome shotgun (WGS) entry which is preliminary data.</text>
</comment>
<evidence type="ECO:0000313" key="4">
    <source>
        <dbReference type="EMBL" id="GAA2910201.1"/>
    </source>
</evidence>
<feature type="region of interest" description="Disordered" evidence="3">
    <location>
        <begin position="1"/>
        <end position="68"/>
    </location>
</feature>
<protein>
    <submittedName>
        <fullName evidence="4">Allantoate amidohydrolase</fullName>
    </submittedName>
</protein>
<comment type="similarity">
    <text evidence="1">Belongs to the peptidase M20 family.</text>
</comment>
<keyword evidence="5" id="KW-1185">Reference proteome</keyword>
<dbReference type="NCBIfam" id="TIGR01879">
    <property type="entry name" value="hydantase"/>
    <property type="match status" value="1"/>
</dbReference>
<dbReference type="EMBL" id="BAAAXZ010000011">
    <property type="protein sequence ID" value="GAA2910201.1"/>
    <property type="molecule type" value="Genomic_DNA"/>
</dbReference>